<gene>
    <name evidence="3" type="ORF">BEMITA_LOCUS13447</name>
</gene>
<evidence type="ECO:0000256" key="1">
    <source>
        <dbReference type="SAM" id="MobiDB-lite"/>
    </source>
</evidence>
<accession>A0A9P0G660</accession>
<evidence type="ECO:0000313" key="4">
    <source>
        <dbReference type="Proteomes" id="UP001152759"/>
    </source>
</evidence>
<keyword evidence="2" id="KW-0732">Signal</keyword>
<feature type="signal peptide" evidence="2">
    <location>
        <begin position="1"/>
        <end position="21"/>
    </location>
</feature>
<reference evidence="3" key="1">
    <citation type="submission" date="2021-12" db="EMBL/GenBank/DDBJ databases">
        <authorList>
            <person name="King R."/>
        </authorList>
    </citation>
    <scope>NUCLEOTIDE SEQUENCE</scope>
</reference>
<evidence type="ECO:0000256" key="2">
    <source>
        <dbReference type="SAM" id="SignalP"/>
    </source>
</evidence>
<protein>
    <submittedName>
        <fullName evidence="3">Uncharacterized protein</fullName>
    </submittedName>
</protein>
<feature type="region of interest" description="Disordered" evidence="1">
    <location>
        <begin position="367"/>
        <end position="445"/>
    </location>
</feature>
<sequence>MILGVILAVTSWFDLLGEASARKYYYLDILEDKQLDRDYIRRNGEVFVSDAPARLYRCRNTHMDGTAVIWCKSLNRTEEAHACNSATFFSAYRPSTETPLWLDEVEYPMLPLFMSVGFPPRHPHWPNFQTSTRDREVERVIQVCKSNGCLPDQEEDIKDLLDYVKCNNVGECVIDKSRHIIDTTLQVLQGALEWINGVYYKNYSPQARVKKFAMKRLPSYLTKSPLWKKVGWASSPRRERSTSSPRSIPISSELKAISKLMVNKLLDPCTFKRYVKKEDQWNEKYRIDKNCRIYCQFLGVAVEMFVPTSVPYPLVYCSHLIDGKCNKRDVCVCERRIPTPIRRYKPEINMLYCDNMLRRKLSKIELPIQRPPPPKYTPSTPPKYAPTPSPKYTPSPSPKYTTSPSPFSPALHAYSGSESRSGSESDAGSESDYGSNVASQGSPVEKDEFLLRLQRAFPSGNIDV</sequence>
<feature type="chain" id="PRO_5040179079" evidence="2">
    <location>
        <begin position="22"/>
        <end position="464"/>
    </location>
</feature>
<proteinExistence type="predicted"/>
<organism evidence="3 4">
    <name type="scientific">Bemisia tabaci</name>
    <name type="common">Sweetpotato whitefly</name>
    <name type="synonym">Aleurodes tabaci</name>
    <dbReference type="NCBI Taxonomy" id="7038"/>
    <lineage>
        <taxon>Eukaryota</taxon>
        <taxon>Metazoa</taxon>
        <taxon>Ecdysozoa</taxon>
        <taxon>Arthropoda</taxon>
        <taxon>Hexapoda</taxon>
        <taxon>Insecta</taxon>
        <taxon>Pterygota</taxon>
        <taxon>Neoptera</taxon>
        <taxon>Paraneoptera</taxon>
        <taxon>Hemiptera</taxon>
        <taxon>Sternorrhyncha</taxon>
        <taxon>Aleyrodoidea</taxon>
        <taxon>Aleyrodidae</taxon>
        <taxon>Aleyrodinae</taxon>
        <taxon>Bemisia</taxon>
    </lineage>
</organism>
<dbReference type="Proteomes" id="UP001152759">
    <property type="component" value="Chromosome 9"/>
</dbReference>
<name>A0A9P0G660_BEMTA</name>
<evidence type="ECO:0000313" key="3">
    <source>
        <dbReference type="EMBL" id="CAH0777493.1"/>
    </source>
</evidence>
<keyword evidence="4" id="KW-1185">Reference proteome</keyword>
<feature type="compositionally biased region" description="Pro residues" evidence="1">
    <location>
        <begin position="369"/>
        <end position="397"/>
    </location>
</feature>
<feature type="compositionally biased region" description="Low complexity" evidence="1">
    <location>
        <begin position="398"/>
        <end position="435"/>
    </location>
</feature>
<dbReference type="AlphaFoldDB" id="A0A9P0G660"/>
<dbReference type="EMBL" id="OU963870">
    <property type="protein sequence ID" value="CAH0777493.1"/>
    <property type="molecule type" value="Genomic_DNA"/>
</dbReference>
<dbReference type="KEGG" id="btab:109040560"/>